<dbReference type="CDD" id="cd23767">
    <property type="entry name" value="IQCD"/>
    <property type="match status" value="1"/>
</dbReference>
<gene>
    <name evidence="3" type="ORF">ZIOFF_066810</name>
</gene>
<feature type="region of interest" description="Disordered" evidence="2">
    <location>
        <begin position="210"/>
        <end position="237"/>
    </location>
</feature>
<dbReference type="PROSITE" id="PS50096">
    <property type="entry name" value="IQ"/>
    <property type="match status" value="1"/>
</dbReference>
<dbReference type="GO" id="GO:0009506">
    <property type="term" value="C:plasmodesma"/>
    <property type="evidence" value="ECO:0007669"/>
    <property type="project" value="TreeGrafter"/>
</dbReference>
<dbReference type="AlphaFoldDB" id="A0A8J5KE77"/>
<reference evidence="3 4" key="1">
    <citation type="submission" date="2020-08" db="EMBL/GenBank/DDBJ databases">
        <title>Plant Genome Project.</title>
        <authorList>
            <person name="Zhang R.-G."/>
        </authorList>
    </citation>
    <scope>NUCLEOTIDE SEQUENCE [LARGE SCALE GENOMIC DNA]</scope>
    <source>
        <tissue evidence="3">Rhizome</tissue>
    </source>
</reference>
<accession>A0A8J5KE77</accession>
<sequence>MAGFFPFDLVDLLSPPSFSYFESSISAFPAPFAPPPSALLVNGLHRHRLLDHAFDLLSPTSFFHPDLLPPSAIDFHAAADHAFAFDRSSFASFKRLSDQADAELCLRDLSDRVTALELGRRARGPDLDRKYTCTAELGLGRKYKWTATDKAGGERAVKYTAEIKGAEESEGFDRKFVWAAEAKGAGKRNLKWSAEFKGKGRHSPLSRTYTWQTLTNPHGEEEKSKKEKNDKKGKKENAGTVHVVEIEEENPGPIAIRKAFTKRCAKGKQKELTRQDAALLIQMTFRAHLARRSQVLHCLRELAVAKSRLKDIRALFYNFSYRRRIASDAEELQRFTEKIIVLLLTVEGIEGPDYMVRAAKKSMVDELEAMMEAVDPQPATKLASMKRRKFDLPDGGQISKEMMEGVAEVVQMLDEE</sequence>
<name>A0A8J5KE77_ZINOF</name>
<dbReference type="GO" id="GO:0006457">
    <property type="term" value="P:protein folding"/>
    <property type="evidence" value="ECO:0007669"/>
    <property type="project" value="TreeGrafter"/>
</dbReference>
<evidence type="ECO:0000256" key="1">
    <source>
        <dbReference type="ARBA" id="ARBA00023186"/>
    </source>
</evidence>
<dbReference type="Proteomes" id="UP000734854">
    <property type="component" value="Unassembled WGS sequence"/>
</dbReference>
<dbReference type="InterPro" id="IPR040400">
    <property type="entry name" value="BAG5/6/7/8"/>
</dbReference>
<organism evidence="3 4">
    <name type="scientific">Zingiber officinale</name>
    <name type="common">Ginger</name>
    <name type="synonym">Amomum zingiber</name>
    <dbReference type="NCBI Taxonomy" id="94328"/>
    <lineage>
        <taxon>Eukaryota</taxon>
        <taxon>Viridiplantae</taxon>
        <taxon>Streptophyta</taxon>
        <taxon>Embryophyta</taxon>
        <taxon>Tracheophyta</taxon>
        <taxon>Spermatophyta</taxon>
        <taxon>Magnoliopsida</taxon>
        <taxon>Liliopsida</taxon>
        <taxon>Zingiberales</taxon>
        <taxon>Zingiberaceae</taxon>
        <taxon>Zingiber</taxon>
    </lineage>
</organism>
<protein>
    <recommendedName>
        <fullName evidence="5">BAG family molecular chaperone regulator 7</fullName>
    </recommendedName>
</protein>
<dbReference type="PANTHER" id="PTHR33322">
    <property type="entry name" value="BAG DOMAIN CONTAINING PROTEIN, EXPRESSED"/>
    <property type="match status" value="1"/>
</dbReference>
<evidence type="ECO:0000313" key="3">
    <source>
        <dbReference type="EMBL" id="KAG6477543.1"/>
    </source>
</evidence>
<evidence type="ECO:0000313" key="4">
    <source>
        <dbReference type="Proteomes" id="UP000734854"/>
    </source>
</evidence>
<dbReference type="EMBL" id="JACMSC010000018">
    <property type="protein sequence ID" value="KAG6477543.1"/>
    <property type="molecule type" value="Genomic_DNA"/>
</dbReference>
<comment type="caution">
    <text evidence="3">The sequence shown here is derived from an EMBL/GenBank/DDBJ whole genome shotgun (WGS) entry which is preliminary data.</text>
</comment>
<keyword evidence="1" id="KW-0143">Chaperone</keyword>
<keyword evidence="4" id="KW-1185">Reference proteome</keyword>
<proteinExistence type="predicted"/>
<evidence type="ECO:0008006" key="5">
    <source>
        <dbReference type="Google" id="ProtNLM"/>
    </source>
</evidence>
<feature type="compositionally biased region" description="Basic and acidic residues" evidence="2">
    <location>
        <begin position="218"/>
        <end position="237"/>
    </location>
</feature>
<dbReference type="PANTHER" id="PTHR33322:SF3">
    <property type="entry name" value="BAG FAMILY MOLECULAR CHAPERONE REGULATOR 7"/>
    <property type="match status" value="1"/>
</dbReference>
<dbReference type="OrthoDB" id="747353at2759"/>
<evidence type="ECO:0000256" key="2">
    <source>
        <dbReference type="SAM" id="MobiDB-lite"/>
    </source>
</evidence>